<dbReference type="RefSeq" id="WP_089079548.1">
    <property type="nucleotide sequence ID" value="NZ_VFPJ01000001.1"/>
</dbReference>
<evidence type="ECO:0008006" key="3">
    <source>
        <dbReference type="Google" id="ProtNLM"/>
    </source>
</evidence>
<sequence length="440" mass="51375">MNSHLNIFKTYTNSFRTYQLENDLTRAFAITLQEDSMFFNEVLKEIFKNSKFYSQLFESLESETSISIDIQKAASKINDFEHIFAITLSESFIGNFWDKNHNRKYDPICDLVIEINGVYLIIEAKRDSVDCTAQLYNQILNVVSTNENNIFSLNEAEHGKLITPYDLNWSKLMSIAVKVLSFQKSFGNTNRFLNDFVALVKSHNFRWLPESPINALNSSNRNSILRRIDSAIIEVAKNNNEIEKLHYNDRLGIVFTKNWAQEILFNINQDGDLTVAIYPGNTKSQGHSLFSKNPNFNKQVVIFNEAYEVSKTYHIKFTSFQKYFTGLWFGENSMKENLYTRDYFYKYTGRKKRGDDWAELGNLFDNCLDYNWREQCNWQNKIEKSGKNQFDISFGYEVVIKIPFTKLKELDTEQSNLTNLTNLITEINSVFKNNLLNTST</sequence>
<evidence type="ECO:0000313" key="1">
    <source>
        <dbReference type="EMBL" id="TQM41899.1"/>
    </source>
</evidence>
<dbReference type="AlphaFoldDB" id="A0A543G752"/>
<evidence type="ECO:0000313" key="2">
    <source>
        <dbReference type="Proteomes" id="UP000320773"/>
    </source>
</evidence>
<dbReference type="Proteomes" id="UP000320773">
    <property type="component" value="Unassembled WGS sequence"/>
</dbReference>
<dbReference type="EMBL" id="VFPJ01000001">
    <property type="protein sequence ID" value="TQM41899.1"/>
    <property type="molecule type" value="Genomic_DNA"/>
</dbReference>
<protein>
    <recommendedName>
        <fullName evidence="3">PD-(D/E)XK nuclease superfamily protein</fullName>
    </recommendedName>
</protein>
<name>A0A543G752_9FLAO</name>
<reference evidence="1 2" key="1">
    <citation type="submission" date="2019-06" db="EMBL/GenBank/DDBJ databases">
        <title>Genomic Encyclopedia of Archaeal and Bacterial Type Strains, Phase II (KMG-II): from individual species to whole genera.</title>
        <authorList>
            <person name="Goeker M."/>
        </authorList>
    </citation>
    <scope>NUCLEOTIDE SEQUENCE [LARGE SCALE GENOMIC DNA]</scope>
    <source>
        <strain evidence="1 2">DSM 24789</strain>
    </source>
</reference>
<accession>A0A543G752</accession>
<organism evidence="1 2">
    <name type="scientific">Flavobacterium branchiophilum</name>
    <dbReference type="NCBI Taxonomy" id="55197"/>
    <lineage>
        <taxon>Bacteria</taxon>
        <taxon>Pseudomonadati</taxon>
        <taxon>Bacteroidota</taxon>
        <taxon>Flavobacteriia</taxon>
        <taxon>Flavobacteriales</taxon>
        <taxon>Flavobacteriaceae</taxon>
        <taxon>Flavobacterium</taxon>
    </lineage>
</organism>
<gene>
    <name evidence="1" type="ORF">BC670_2913</name>
</gene>
<comment type="caution">
    <text evidence="1">The sequence shown here is derived from an EMBL/GenBank/DDBJ whole genome shotgun (WGS) entry which is preliminary data.</text>
</comment>
<proteinExistence type="predicted"/>